<name>A0A382KWY2_9ZZZZ</name>
<dbReference type="EMBL" id="UINC01083436">
    <property type="protein sequence ID" value="SVC29138.1"/>
    <property type="molecule type" value="Genomic_DNA"/>
</dbReference>
<sequence>MESRRSILFAFLVLWATGASAQDSDDLGGARFGDDDHHKTGPSYGATMGSVTVGDTQVYRLSMRPEIPLGKLGLAFDVELFIDESGDFSSRGWSFGTTTETIDTFLRKLYYVRYGKPGDDLFVRVGALDRVTLGYGLVLDQYRNTLDYPGVKKTGIHFQMASVGGSEVGLEGMINNVQDLQEGGALIGLRAYTRPRSKLEIGITYVVDIDQYAGLRDGDD</sequence>
<gene>
    <name evidence="1" type="ORF">METZ01_LOCUS281992</name>
</gene>
<evidence type="ECO:0000313" key="1">
    <source>
        <dbReference type="EMBL" id="SVC29138.1"/>
    </source>
</evidence>
<dbReference type="AlphaFoldDB" id="A0A382KWY2"/>
<accession>A0A382KWY2</accession>
<reference evidence="1" key="1">
    <citation type="submission" date="2018-05" db="EMBL/GenBank/DDBJ databases">
        <authorList>
            <person name="Lanie J.A."/>
            <person name="Ng W.-L."/>
            <person name="Kazmierczak K.M."/>
            <person name="Andrzejewski T.M."/>
            <person name="Davidsen T.M."/>
            <person name="Wayne K.J."/>
            <person name="Tettelin H."/>
            <person name="Glass J.I."/>
            <person name="Rusch D."/>
            <person name="Podicherti R."/>
            <person name="Tsui H.-C.T."/>
            <person name="Winkler M.E."/>
        </authorList>
    </citation>
    <scope>NUCLEOTIDE SEQUENCE</scope>
</reference>
<feature type="non-terminal residue" evidence="1">
    <location>
        <position position="220"/>
    </location>
</feature>
<organism evidence="1">
    <name type="scientific">marine metagenome</name>
    <dbReference type="NCBI Taxonomy" id="408172"/>
    <lineage>
        <taxon>unclassified sequences</taxon>
        <taxon>metagenomes</taxon>
        <taxon>ecological metagenomes</taxon>
    </lineage>
</organism>
<protein>
    <submittedName>
        <fullName evidence="1">Uncharacterized protein</fullName>
    </submittedName>
</protein>
<proteinExistence type="predicted"/>